<dbReference type="CDD" id="cd17365">
    <property type="entry name" value="MFS_PcaK_like"/>
    <property type="match status" value="1"/>
</dbReference>
<feature type="transmembrane region" description="Helical" evidence="5">
    <location>
        <begin position="12"/>
        <end position="32"/>
    </location>
</feature>
<feature type="domain" description="Major facilitator superfamily (MFS) profile" evidence="6">
    <location>
        <begin position="16"/>
        <end position="397"/>
    </location>
</feature>
<dbReference type="InterPro" id="IPR036259">
    <property type="entry name" value="MFS_trans_sf"/>
</dbReference>
<feature type="transmembrane region" description="Helical" evidence="5">
    <location>
        <begin position="343"/>
        <end position="366"/>
    </location>
</feature>
<feature type="transmembrane region" description="Helical" evidence="5">
    <location>
        <begin position="254"/>
        <end position="275"/>
    </location>
</feature>
<feature type="transmembrane region" description="Helical" evidence="5">
    <location>
        <begin position="141"/>
        <end position="164"/>
    </location>
</feature>
<dbReference type="PROSITE" id="PS00217">
    <property type="entry name" value="SUGAR_TRANSPORT_2"/>
    <property type="match status" value="1"/>
</dbReference>
<dbReference type="PROSITE" id="PS50850">
    <property type="entry name" value="MFS"/>
    <property type="match status" value="1"/>
</dbReference>
<dbReference type="Proteomes" id="UP001519363">
    <property type="component" value="Unassembled WGS sequence"/>
</dbReference>
<keyword evidence="3 5" id="KW-1133">Transmembrane helix</keyword>
<organism evidence="7 8">
    <name type="scientific">Crossiella equi</name>
    <dbReference type="NCBI Taxonomy" id="130796"/>
    <lineage>
        <taxon>Bacteria</taxon>
        <taxon>Bacillati</taxon>
        <taxon>Actinomycetota</taxon>
        <taxon>Actinomycetes</taxon>
        <taxon>Pseudonocardiales</taxon>
        <taxon>Pseudonocardiaceae</taxon>
        <taxon>Crossiella</taxon>
    </lineage>
</organism>
<evidence type="ECO:0000256" key="4">
    <source>
        <dbReference type="ARBA" id="ARBA00023136"/>
    </source>
</evidence>
<evidence type="ECO:0000313" key="7">
    <source>
        <dbReference type="EMBL" id="MBP2472300.1"/>
    </source>
</evidence>
<keyword evidence="2 5" id="KW-0812">Transmembrane</keyword>
<gene>
    <name evidence="7" type="ORF">JOF53_001172</name>
</gene>
<evidence type="ECO:0000313" key="8">
    <source>
        <dbReference type="Proteomes" id="UP001519363"/>
    </source>
</evidence>
<dbReference type="PROSITE" id="PS00216">
    <property type="entry name" value="SUGAR_TRANSPORT_1"/>
    <property type="match status" value="1"/>
</dbReference>
<dbReference type="InterPro" id="IPR005829">
    <property type="entry name" value="Sugar_transporter_CS"/>
</dbReference>
<dbReference type="EMBL" id="JAGIOO010000001">
    <property type="protein sequence ID" value="MBP2472300.1"/>
    <property type="molecule type" value="Genomic_DNA"/>
</dbReference>
<feature type="transmembrane region" description="Helical" evidence="5">
    <location>
        <begin position="306"/>
        <end position="331"/>
    </location>
</feature>
<reference evidence="7 8" key="1">
    <citation type="submission" date="2021-03" db="EMBL/GenBank/DDBJ databases">
        <title>Sequencing the genomes of 1000 actinobacteria strains.</title>
        <authorList>
            <person name="Klenk H.-P."/>
        </authorList>
    </citation>
    <scope>NUCLEOTIDE SEQUENCE [LARGE SCALE GENOMIC DNA]</scope>
    <source>
        <strain evidence="7 8">DSM 44580</strain>
    </source>
</reference>
<evidence type="ECO:0000259" key="6">
    <source>
        <dbReference type="PROSITE" id="PS50850"/>
    </source>
</evidence>
<comment type="caution">
    <text evidence="7">The sequence shown here is derived from an EMBL/GenBank/DDBJ whole genome shotgun (WGS) entry which is preliminary data.</text>
</comment>
<proteinExistence type="predicted"/>
<dbReference type="RefSeq" id="WP_086781517.1">
    <property type="nucleotide sequence ID" value="NZ_JAGIOO010000001.1"/>
</dbReference>
<sequence length="400" mass="40636">MPPTTAAPPRRAAVTVTALCWVIVVFDGYDLIVYGTALPQLFTEPGWGLTPSAAGLLGSLAFAGMLVGAVLAGTLADRLGRRRVVLLCSLWFSVCTGLCAVAPGPEVFGALRFLAGLGLGGLVPSASALTAEFVSPRHRSLVSTLMMSGVPVGGCVAALVGIPVLPTAGWRPMFALGLLALLVVPVALRWLPESPAAPRPATVSRPLRTLTRPPYRRPTALFVLATTMTLFTWYGLATWLPQLMRQSGVNLGSALTYLLALSLGAVAGSLVTAWAGTRFGPVPTGIGASLAAALGLLLLLTGPGPALAYGALVLAGIGTHGTQCLVIAAVASHYPAHLRGSALGFALGFGRVGAVLAPQTGGWLLAAGLGTNANFTTFAAAAAACAVLLALVPREGARTP</sequence>
<dbReference type="Gene3D" id="1.20.1250.20">
    <property type="entry name" value="MFS general substrate transporter like domains"/>
    <property type="match status" value="2"/>
</dbReference>
<feature type="transmembrane region" description="Helical" evidence="5">
    <location>
        <begin position="170"/>
        <end position="191"/>
    </location>
</feature>
<name>A0ABS5A995_9PSEU</name>
<dbReference type="InterPro" id="IPR020846">
    <property type="entry name" value="MFS_dom"/>
</dbReference>
<keyword evidence="8" id="KW-1185">Reference proteome</keyword>
<feature type="transmembrane region" description="Helical" evidence="5">
    <location>
        <begin position="282"/>
        <end position="300"/>
    </location>
</feature>
<evidence type="ECO:0000256" key="2">
    <source>
        <dbReference type="ARBA" id="ARBA00022692"/>
    </source>
</evidence>
<evidence type="ECO:0000256" key="5">
    <source>
        <dbReference type="SAM" id="Phobius"/>
    </source>
</evidence>
<dbReference type="InterPro" id="IPR011701">
    <property type="entry name" value="MFS"/>
</dbReference>
<dbReference type="SUPFAM" id="SSF103473">
    <property type="entry name" value="MFS general substrate transporter"/>
    <property type="match status" value="1"/>
</dbReference>
<evidence type="ECO:0000256" key="1">
    <source>
        <dbReference type="ARBA" id="ARBA00004651"/>
    </source>
</evidence>
<comment type="subcellular location">
    <subcellularLocation>
        <location evidence="1">Cell membrane</location>
        <topology evidence="1">Multi-pass membrane protein</topology>
    </subcellularLocation>
</comment>
<dbReference type="Pfam" id="PF07690">
    <property type="entry name" value="MFS_1"/>
    <property type="match status" value="1"/>
</dbReference>
<feature type="transmembrane region" description="Helical" evidence="5">
    <location>
        <begin position="372"/>
        <end position="392"/>
    </location>
</feature>
<feature type="transmembrane region" description="Helical" evidence="5">
    <location>
        <begin position="220"/>
        <end position="242"/>
    </location>
</feature>
<accession>A0ABS5A995</accession>
<feature type="transmembrane region" description="Helical" evidence="5">
    <location>
        <begin position="52"/>
        <end position="72"/>
    </location>
</feature>
<dbReference type="PANTHER" id="PTHR23508">
    <property type="entry name" value="CARBOXYLIC ACID TRANSPORTER PROTEIN HOMOLOG"/>
    <property type="match status" value="1"/>
</dbReference>
<protein>
    <submittedName>
        <fullName evidence="7">AAHS family benzoate transporter-like MFS transporter</fullName>
    </submittedName>
</protein>
<feature type="transmembrane region" description="Helical" evidence="5">
    <location>
        <begin position="84"/>
        <end position="104"/>
    </location>
</feature>
<evidence type="ECO:0000256" key="3">
    <source>
        <dbReference type="ARBA" id="ARBA00022989"/>
    </source>
</evidence>
<dbReference type="PANTHER" id="PTHR23508:SF10">
    <property type="entry name" value="CARBOXYLIC ACID TRANSPORTER PROTEIN HOMOLOG"/>
    <property type="match status" value="1"/>
</dbReference>
<keyword evidence="4 5" id="KW-0472">Membrane</keyword>
<feature type="transmembrane region" description="Helical" evidence="5">
    <location>
        <begin position="110"/>
        <end position="129"/>
    </location>
</feature>